<proteinExistence type="predicted"/>
<keyword evidence="2" id="KW-1185">Reference proteome</keyword>
<dbReference type="AlphaFoldDB" id="U4TUJ9"/>
<accession>U4TUJ9</accession>
<evidence type="ECO:0000313" key="1">
    <source>
        <dbReference type="EMBL" id="ERL65107.1"/>
    </source>
</evidence>
<organism evidence="1 2">
    <name type="scientific">Schleiferilactobacillus shenzhenensis LY-73</name>
    <dbReference type="NCBI Taxonomy" id="1231336"/>
    <lineage>
        <taxon>Bacteria</taxon>
        <taxon>Bacillati</taxon>
        <taxon>Bacillota</taxon>
        <taxon>Bacilli</taxon>
        <taxon>Lactobacillales</taxon>
        <taxon>Lactobacillaceae</taxon>
        <taxon>Schleiferilactobacillus</taxon>
    </lineage>
</organism>
<dbReference type="Proteomes" id="UP000030647">
    <property type="component" value="Unassembled WGS sequence"/>
</dbReference>
<reference evidence="2" key="1">
    <citation type="journal article" date="2013" name="Genome Announc.">
        <title>Whole-Genome Sequencing of Lactobacillus shenzhenensis Strain LY-73T.</title>
        <authorList>
            <person name="Lin Z."/>
            <person name="Liu Z."/>
            <person name="Yang R."/>
            <person name="Zou Y."/>
            <person name="Wan D."/>
            <person name="Chen J."/>
            <person name="Guo M."/>
            <person name="Zhao J."/>
            <person name="Fang C."/>
            <person name="Yang R."/>
            <person name="Liu F."/>
        </authorList>
    </citation>
    <scope>NUCLEOTIDE SEQUENCE [LARGE SCALE GENOMIC DNA]</scope>
    <source>
        <strain evidence="2">LY-73</strain>
    </source>
</reference>
<protein>
    <submittedName>
        <fullName evidence="1">Uncharacterized protein</fullName>
    </submittedName>
</protein>
<dbReference type="STRING" id="1231336.L248_3045"/>
<dbReference type="EMBL" id="KI271589">
    <property type="protein sequence ID" value="ERL65107.1"/>
    <property type="molecule type" value="Genomic_DNA"/>
</dbReference>
<name>U4TUJ9_9LACO</name>
<dbReference type="HOGENOM" id="CLU_3253402_0_0_9"/>
<sequence length="42" mass="4942">MTAYPFLTGTKRHQPDDSPFQVGYKYIMEEILFQLPFDLFVG</sequence>
<evidence type="ECO:0000313" key="2">
    <source>
        <dbReference type="Proteomes" id="UP000030647"/>
    </source>
</evidence>
<gene>
    <name evidence="1" type="ORF">L248_3045</name>
</gene>